<dbReference type="SUPFAM" id="SSF57850">
    <property type="entry name" value="RING/U-box"/>
    <property type="match status" value="1"/>
</dbReference>
<dbReference type="CDD" id="cd19756">
    <property type="entry name" value="Bbox2"/>
    <property type="match status" value="1"/>
</dbReference>
<dbReference type="InterPro" id="IPR000315">
    <property type="entry name" value="Znf_B-box"/>
</dbReference>
<dbReference type="GO" id="GO:0061630">
    <property type="term" value="F:ubiquitin protein ligase activity"/>
    <property type="evidence" value="ECO:0007669"/>
    <property type="project" value="TreeGrafter"/>
</dbReference>
<evidence type="ECO:0000313" key="9">
    <source>
        <dbReference type="EMBL" id="VDI75838.1"/>
    </source>
</evidence>
<dbReference type="InterPro" id="IPR013083">
    <property type="entry name" value="Znf_RING/FYVE/PHD"/>
</dbReference>
<evidence type="ECO:0000256" key="2">
    <source>
        <dbReference type="ARBA" id="ARBA00022723"/>
    </source>
</evidence>
<evidence type="ECO:0000256" key="4">
    <source>
        <dbReference type="ARBA" id="ARBA00022833"/>
    </source>
</evidence>
<dbReference type="PROSITE" id="PS50119">
    <property type="entry name" value="ZF_BBOX"/>
    <property type="match status" value="1"/>
</dbReference>
<name>A0A8B6H899_MYTGA</name>
<gene>
    <name evidence="9" type="ORF">MGAL_10B010675</name>
</gene>
<dbReference type="Proteomes" id="UP000596742">
    <property type="component" value="Unassembled WGS sequence"/>
</dbReference>
<dbReference type="InterPro" id="IPR017907">
    <property type="entry name" value="Znf_RING_CS"/>
</dbReference>
<dbReference type="GO" id="GO:0000209">
    <property type="term" value="P:protein polyubiquitination"/>
    <property type="evidence" value="ECO:0007669"/>
    <property type="project" value="TreeGrafter"/>
</dbReference>
<evidence type="ECO:0000259" key="7">
    <source>
        <dbReference type="PROSITE" id="PS50089"/>
    </source>
</evidence>
<keyword evidence="3 5" id="KW-0863">Zinc-finger</keyword>
<evidence type="ECO:0000256" key="5">
    <source>
        <dbReference type="PROSITE-ProRule" id="PRU00024"/>
    </source>
</evidence>
<evidence type="ECO:0000256" key="3">
    <source>
        <dbReference type="ARBA" id="ARBA00022771"/>
    </source>
</evidence>
<dbReference type="Gene3D" id="2.120.10.30">
    <property type="entry name" value="TolB, C-terminal domain"/>
    <property type="match status" value="1"/>
</dbReference>
<dbReference type="AlphaFoldDB" id="A0A8B6H899"/>
<proteinExistence type="predicted"/>
<dbReference type="PROSITE" id="PS00518">
    <property type="entry name" value="ZF_RING_1"/>
    <property type="match status" value="1"/>
</dbReference>
<dbReference type="SUPFAM" id="SSF101898">
    <property type="entry name" value="NHL repeat"/>
    <property type="match status" value="1"/>
</dbReference>
<dbReference type="PANTHER" id="PTHR24104">
    <property type="entry name" value="E3 UBIQUITIN-PROTEIN LIGASE NHLRC1-RELATED"/>
    <property type="match status" value="1"/>
</dbReference>
<dbReference type="InterPro" id="IPR027370">
    <property type="entry name" value="Znf-RING_euk"/>
</dbReference>
<protein>
    <submittedName>
        <fullName evidence="9">Uncharacterized protein</fullName>
    </submittedName>
</protein>
<evidence type="ECO:0000256" key="6">
    <source>
        <dbReference type="SAM" id="MobiDB-lite"/>
    </source>
</evidence>
<dbReference type="Gene3D" id="3.30.40.10">
    <property type="entry name" value="Zinc/RING finger domain, C3HC4 (zinc finger)"/>
    <property type="match status" value="1"/>
</dbReference>
<dbReference type="SUPFAM" id="SSF57845">
    <property type="entry name" value="B-box zinc-binding domain"/>
    <property type="match status" value="1"/>
</dbReference>
<keyword evidence="10" id="KW-1185">Reference proteome</keyword>
<evidence type="ECO:0000256" key="1">
    <source>
        <dbReference type="ARBA" id="ARBA00022553"/>
    </source>
</evidence>
<sequence>MEVNYPQDFVKCGVCNKQYTNPEQLSCFHSFCAACISQLENQRSGVVTCPRCEFEGPSQKQSDAVIRVLLGIIKGGVELCEDHHDQPYTSFCQICECVLCDKCRTDKHKGCVSVQAVRDDNIDEIINTFRAKVEKELAKSSRNVTDSYTNSVKQQQSIFKEKCEISTTVSAFYYNLKTKILQYLIEQEKMFQDYVLKHYSTLEQKLDKHIKQNKSICQRFASHADLFSVIGKAHANISYMHLYESVKKEVSNLKPEITETDICDTVKFLPDESRLKNIFDFQLANLRLAGETITTESARTSTLCNIDELLVYPALPGARETGAISTDHSTSNEVTVNYQNTNGATPSDLDENSPTGSSELQDSDRHLPTSQLTRSPVTGSFNPIGIAVNYEDMNENAQETETEFSGNHHSTILFESDIATPSLTSQCTASPIPDNINTSSCEAVGIIDSTTNPSRGSIGPFSFYEYGDYVQQFKSQSAEDRRAGLAVGMTWVGDDRILMVDRWNHKLKLFTEKGALVSTTVVPTGGEPWDIAYINNTNPSNIHTCAVTIPTDKRVLFVRIIDKIEVSRSIVTRCGYCCLAHDKNGHTLVCGTCRPFITFPSIHIINSQGIVQMEVALDGIGNSLFEYPRSVDVTEDGEIIVCDWKKKRLLFMKTDGFILGAYQGTLDYPLKEPIGTALDGQGNVLVTDTKANIIQTISVKDRQFVTTLKLDKDLHNPREISLVKKSNCYPKIAVATDMNVVIFDLWNPVSREEPSAPPVNP</sequence>
<dbReference type="InterPro" id="IPR050952">
    <property type="entry name" value="TRIM-NHL_E3_ligases"/>
</dbReference>
<keyword evidence="1" id="KW-0597">Phosphoprotein</keyword>
<dbReference type="GO" id="GO:0043161">
    <property type="term" value="P:proteasome-mediated ubiquitin-dependent protein catabolic process"/>
    <property type="evidence" value="ECO:0007669"/>
    <property type="project" value="TreeGrafter"/>
</dbReference>
<dbReference type="EMBL" id="UYJE01009700">
    <property type="protein sequence ID" value="VDI75838.1"/>
    <property type="molecule type" value="Genomic_DNA"/>
</dbReference>
<keyword evidence="2" id="KW-0479">Metal-binding</keyword>
<feature type="domain" description="B box-type" evidence="8">
    <location>
        <begin position="75"/>
        <end position="125"/>
    </location>
</feature>
<evidence type="ECO:0000313" key="10">
    <source>
        <dbReference type="Proteomes" id="UP000596742"/>
    </source>
</evidence>
<comment type="caution">
    <text evidence="9">The sequence shown here is derived from an EMBL/GenBank/DDBJ whole genome shotgun (WGS) entry which is preliminary data.</text>
</comment>
<dbReference type="Pfam" id="PF13445">
    <property type="entry name" value="zf-RING_UBOX"/>
    <property type="match status" value="1"/>
</dbReference>
<dbReference type="PROSITE" id="PS50089">
    <property type="entry name" value="ZF_RING_2"/>
    <property type="match status" value="1"/>
</dbReference>
<organism evidence="9 10">
    <name type="scientific">Mytilus galloprovincialis</name>
    <name type="common">Mediterranean mussel</name>
    <dbReference type="NCBI Taxonomy" id="29158"/>
    <lineage>
        <taxon>Eukaryota</taxon>
        <taxon>Metazoa</taxon>
        <taxon>Spiralia</taxon>
        <taxon>Lophotrochozoa</taxon>
        <taxon>Mollusca</taxon>
        <taxon>Bivalvia</taxon>
        <taxon>Autobranchia</taxon>
        <taxon>Pteriomorphia</taxon>
        <taxon>Mytilida</taxon>
        <taxon>Mytiloidea</taxon>
        <taxon>Mytilidae</taxon>
        <taxon>Mytilinae</taxon>
        <taxon>Mytilus</taxon>
    </lineage>
</organism>
<dbReference type="OrthoDB" id="252722at2759"/>
<keyword evidence="4" id="KW-0862">Zinc</keyword>
<feature type="compositionally biased region" description="Polar residues" evidence="6">
    <location>
        <begin position="368"/>
        <end position="380"/>
    </location>
</feature>
<dbReference type="GO" id="GO:0008270">
    <property type="term" value="F:zinc ion binding"/>
    <property type="evidence" value="ECO:0007669"/>
    <property type="project" value="UniProtKB-KW"/>
</dbReference>
<dbReference type="SMART" id="SM00184">
    <property type="entry name" value="RING"/>
    <property type="match status" value="1"/>
</dbReference>
<evidence type="ECO:0000259" key="8">
    <source>
        <dbReference type="PROSITE" id="PS50119"/>
    </source>
</evidence>
<dbReference type="InterPro" id="IPR001841">
    <property type="entry name" value="Znf_RING"/>
</dbReference>
<reference evidence="9" key="1">
    <citation type="submission" date="2018-11" db="EMBL/GenBank/DDBJ databases">
        <authorList>
            <person name="Alioto T."/>
            <person name="Alioto T."/>
        </authorList>
    </citation>
    <scope>NUCLEOTIDE SEQUENCE</scope>
</reference>
<accession>A0A8B6H899</accession>
<dbReference type="PANTHER" id="PTHR24104:SF25">
    <property type="entry name" value="PROTEIN LIN-41"/>
    <property type="match status" value="1"/>
</dbReference>
<dbReference type="InterPro" id="IPR011042">
    <property type="entry name" value="6-blade_b-propeller_TolB-like"/>
</dbReference>
<feature type="region of interest" description="Disordered" evidence="6">
    <location>
        <begin position="337"/>
        <end position="380"/>
    </location>
</feature>
<feature type="domain" description="RING-type" evidence="7">
    <location>
        <begin position="12"/>
        <end position="53"/>
    </location>
</feature>